<dbReference type="STRING" id="650164.K5VZ81"/>
<name>K5VZ81_PHACS</name>
<dbReference type="EMBL" id="JH930471">
    <property type="protein sequence ID" value="EKM56868.1"/>
    <property type="molecule type" value="Genomic_DNA"/>
</dbReference>
<proteinExistence type="predicted"/>
<keyword evidence="1" id="KW-1133">Transmembrane helix</keyword>
<evidence type="ECO:0000313" key="3">
    <source>
        <dbReference type="Proteomes" id="UP000008370"/>
    </source>
</evidence>
<sequence>MTSATYTKFTIANRATTIAYDGLALLFTLLKTMQFKERVLRMRIKGGLSEVLIRDGSLYFLILLVINLAQIVVASQVSETTLSLTTYHH</sequence>
<evidence type="ECO:0000313" key="2">
    <source>
        <dbReference type="EMBL" id="EKM56868.1"/>
    </source>
</evidence>
<dbReference type="OrthoDB" id="3354157at2759"/>
<dbReference type="GeneID" id="18916016"/>
<keyword evidence="1" id="KW-0812">Transmembrane</keyword>
<dbReference type="Proteomes" id="UP000008370">
    <property type="component" value="Unassembled WGS sequence"/>
</dbReference>
<feature type="transmembrane region" description="Helical" evidence="1">
    <location>
        <begin position="12"/>
        <end position="30"/>
    </location>
</feature>
<feature type="non-terminal residue" evidence="2">
    <location>
        <position position="1"/>
    </location>
</feature>
<accession>K5VZ81</accession>
<organism evidence="2 3">
    <name type="scientific">Phanerochaete carnosa (strain HHB-10118-sp)</name>
    <name type="common">White-rot fungus</name>
    <name type="synonym">Peniophora carnosa</name>
    <dbReference type="NCBI Taxonomy" id="650164"/>
    <lineage>
        <taxon>Eukaryota</taxon>
        <taxon>Fungi</taxon>
        <taxon>Dikarya</taxon>
        <taxon>Basidiomycota</taxon>
        <taxon>Agaricomycotina</taxon>
        <taxon>Agaricomycetes</taxon>
        <taxon>Polyporales</taxon>
        <taxon>Phanerochaetaceae</taxon>
        <taxon>Phanerochaete</taxon>
    </lineage>
</organism>
<gene>
    <name evidence="2" type="ORF">PHACADRAFT_254230</name>
</gene>
<feature type="transmembrane region" description="Helical" evidence="1">
    <location>
        <begin position="51"/>
        <end position="73"/>
    </location>
</feature>
<dbReference type="AlphaFoldDB" id="K5VZ81"/>
<dbReference type="RefSeq" id="XP_007394700.1">
    <property type="nucleotide sequence ID" value="XM_007394638.1"/>
</dbReference>
<keyword evidence="1" id="KW-0472">Membrane</keyword>
<dbReference type="KEGG" id="pco:PHACADRAFT_254230"/>
<keyword evidence="3" id="KW-1185">Reference proteome</keyword>
<reference evidence="2 3" key="1">
    <citation type="journal article" date="2012" name="BMC Genomics">
        <title>Comparative genomics of the white-rot fungi, Phanerochaete carnosa and P. chrysosporium, to elucidate the genetic basis of the distinct wood types they colonize.</title>
        <authorList>
            <person name="Suzuki H."/>
            <person name="MacDonald J."/>
            <person name="Syed K."/>
            <person name="Salamov A."/>
            <person name="Hori C."/>
            <person name="Aerts A."/>
            <person name="Henrissat B."/>
            <person name="Wiebenga A."/>
            <person name="vanKuyk P.A."/>
            <person name="Barry K."/>
            <person name="Lindquist E."/>
            <person name="LaButti K."/>
            <person name="Lapidus A."/>
            <person name="Lucas S."/>
            <person name="Coutinho P."/>
            <person name="Gong Y."/>
            <person name="Samejima M."/>
            <person name="Mahadevan R."/>
            <person name="Abou-Zaid M."/>
            <person name="de Vries R.P."/>
            <person name="Igarashi K."/>
            <person name="Yadav J.S."/>
            <person name="Grigoriev I.V."/>
            <person name="Master E.R."/>
        </authorList>
    </citation>
    <scope>NUCLEOTIDE SEQUENCE [LARGE SCALE GENOMIC DNA]</scope>
    <source>
        <strain evidence="2 3">HHB-10118-sp</strain>
    </source>
</reference>
<protein>
    <submittedName>
        <fullName evidence="2">Uncharacterized protein</fullName>
    </submittedName>
</protein>
<evidence type="ECO:0000256" key="1">
    <source>
        <dbReference type="SAM" id="Phobius"/>
    </source>
</evidence>
<dbReference type="HOGENOM" id="CLU_2455468_0_0_1"/>
<dbReference type="InParanoid" id="K5VZ81"/>